<protein>
    <submittedName>
        <fullName evidence="2">Uncharacterized protein</fullName>
    </submittedName>
</protein>
<reference evidence="2" key="1">
    <citation type="submission" date="2021-09" db="EMBL/GenBank/DDBJ databases">
        <title>The genome of Mauremys mutica provides insights into the evolution of semi-aquatic lifestyle.</title>
        <authorList>
            <person name="Gong S."/>
            <person name="Gao Y."/>
        </authorList>
    </citation>
    <scope>NUCLEOTIDE SEQUENCE</scope>
    <source>
        <strain evidence="2">MM-2020</strain>
        <tissue evidence="2">Muscle</tissue>
    </source>
</reference>
<feature type="region of interest" description="Disordered" evidence="1">
    <location>
        <begin position="83"/>
        <end position="110"/>
    </location>
</feature>
<accession>A0A9D4ASZ5</accession>
<feature type="compositionally biased region" description="Basic and acidic residues" evidence="1">
    <location>
        <begin position="99"/>
        <end position="110"/>
    </location>
</feature>
<proteinExistence type="predicted"/>
<feature type="compositionally biased region" description="Basic and acidic residues" evidence="1">
    <location>
        <begin position="83"/>
        <end position="92"/>
    </location>
</feature>
<comment type="caution">
    <text evidence="2">The sequence shown here is derived from an EMBL/GenBank/DDBJ whole genome shotgun (WGS) entry which is preliminary data.</text>
</comment>
<evidence type="ECO:0000256" key="1">
    <source>
        <dbReference type="SAM" id="MobiDB-lite"/>
    </source>
</evidence>
<evidence type="ECO:0000313" key="2">
    <source>
        <dbReference type="EMBL" id="KAH1169364.1"/>
    </source>
</evidence>
<keyword evidence="3" id="KW-1185">Reference proteome</keyword>
<organism evidence="2 3">
    <name type="scientific">Mauremys mutica</name>
    <name type="common">yellowpond turtle</name>
    <dbReference type="NCBI Taxonomy" id="74926"/>
    <lineage>
        <taxon>Eukaryota</taxon>
        <taxon>Metazoa</taxon>
        <taxon>Chordata</taxon>
        <taxon>Craniata</taxon>
        <taxon>Vertebrata</taxon>
        <taxon>Euteleostomi</taxon>
        <taxon>Archelosauria</taxon>
        <taxon>Testudinata</taxon>
        <taxon>Testudines</taxon>
        <taxon>Cryptodira</taxon>
        <taxon>Durocryptodira</taxon>
        <taxon>Testudinoidea</taxon>
        <taxon>Geoemydidae</taxon>
        <taxon>Geoemydinae</taxon>
        <taxon>Mauremys</taxon>
    </lineage>
</organism>
<evidence type="ECO:0000313" key="3">
    <source>
        <dbReference type="Proteomes" id="UP000827986"/>
    </source>
</evidence>
<dbReference type="EMBL" id="JAHDVG010000485">
    <property type="protein sequence ID" value="KAH1169364.1"/>
    <property type="molecule type" value="Genomic_DNA"/>
</dbReference>
<name>A0A9D4ASZ5_9SAUR</name>
<gene>
    <name evidence="2" type="ORF">KIL84_013954</name>
</gene>
<dbReference type="AlphaFoldDB" id="A0A9D4ASZ5"/>
<dbReference type="Proteomes" id="UP000827986">
    <property type="component" value="Unassembled WGS sequence"/>
</dbReference>
<sequence>MVLSAHGRGKIPDQTSSVHKNCLSVITSLSAQALAKWKGGRDMHSKPPLNACMRSNNNMLKLTPCIGGEVDTLKLAPRETVKVTGEGREHSHTSTSFMHGRDRRPTPDHYHAKGLREKETVLVS</sequence>